<dbReference type="AlphaFoldDB" id="A0A7Y6MAJ0"/>
<keyword evidence="7" id="KW-0032">Aminotransferase</keyword>
<dbReference type="InterPro" id="IPR004839">
    <property type="entry name" value="Aminotransferase_I/II_large"/>
</dbReference>
<keyword evidence="7" id="KW-0808">Transferase</keyword>
<dbReference type="Pfam" id="PF00155">
    <property type="entry name" value="Aminotran_1_2"/>
    <property type="match status" value="1"/>
</dbReference>
<dbReference type="PANTHER" id="PTHR43525:SF2">
    <property type="entry name" value="CYSTATHIONINE BETA-LYASE-RELATED"/>
    <property type="match status" value="1"/>
</dbReference>
<keyword evidence="3" id="KW-0663">Pyridoxal phosphate</keyword>
<dbReference type="GO" id="GO:0030170">
    <property type="term" value="F:pyridoxal phosphate binding"/>
    <property type="evidence" value="ECO:0007669"/>
    <property type="project" value="InterPro"/>
</dbReference>
<comment type="caution">
    <text evidence="7">The sequence shown here is derived from an EMBL/GenBank/DDBJ whole genome shotgun (WGS) entry which is preliminary data.</text>
</comment>
<organism evidence="7 8">
    <name type="scientific">Nonomuraea rhodomycinica</name>
    <dbReference type="NCBI Taxonomy" id="1712872"/>
    <lineage>
        <taxon>Bacteria</taxon>
        <taxon>Bacillati</taxon>
        <taxon>Actinomycetota</taxon>
        <taxon>Actinomycetes</taxon>
        <taxon>Streptosporangiales</taxon>
        <taxon>Streptosporangiaceae</taxon>
        <taxon>Nonomuraea</taxon>
    </lineage>
</organism>
<accession>A0A7Y6MAJ0</accession>
<evidence type="ECO:0000259" key="6">
    <source>
        <dbReference type="Pfam" id="PF00155"/>
    </source>
</evidence>
<evidence type="ECO:0000256" key="3">
    <source>
        <dbReference type="ARBA" id="ARBA00022898"/>
    </source>
</evidence>
<dbReference type="EMBL" id="JABWGO010000001">
    <property type="protein sequence ID" value="NUW39529.1"/>
    <property type="molecule type" value="Genomic_DNA"/>
</dbReference>
<gene>
    <name evidence="7" type="ORF">HT134_05190</name>
</gene>
<dbReference type="GO" id="GO:0047804">
    <property type="term" value="F:cysteine-S-conjugate beta-lyase activity"/>
    <property type="evidence" value="ECO:0007669"/>
    <property type="project" value="UniProtKB-EC"/>
</dbReference>
<dbReference type="InterPro" id="IPR051798">
    <property type="entry name" value="Class-II_PLP-Dep_Aminotrans"/>
</dbReference>
<evidence type="ECO:0000256" key="2">
    <source>
        <dbReference type="ARBA" id="ARBA00012224"/>
    </source>
</evidence>
<dbReference type="CDD" id="cd00609">
    <property type="entry name" value="AAT_like"/>
    <property type="match status" value="1"/>
</dbReference>
<evidence type="ECO:0000313" key="7">
    <source>
        <dbReference type="EMBL" id="NUW39529.1"/>
    </source>
</evidence>
<dbReference type="PANTHER" id="PTHR43525">
    <property type="entry name" value="PROTEIN MALY"/>
    <property type="match status" value="1"/>
</dbReference>
<dbReference type="Gene3D" id="3.90.1150.10">
    <property type="entry name" value="Aspartate Aminotransferase, domain 1"/>
    <property type="match status" value="1"/>
</dbReference>
<sequence length="357" mass="38187">MDTPLAEPISSALIAAVGRGDTGYALAGRLPEAFAGFAARHYGWNPEPSAARLVPDVMSGIVEILRIISEPGDRVVVNTPGYPPFFYWIERIGRQVVPSPLAAGPDGPRLDLDRLERDFAAGARAYLLCNPHNPTGLVLTREELAQVAALADRHDVRVVVDEILAPLTYPGHRHVPFPSLDSPAAARSVALVSASKAWNIAGLKAALAVPGPDARAEVAAIHEEVSEGAGLFGVLASEAAFTHGRPWLQEVIAGLDENRRSLAAQLADRLPGIAYHLPQAGYVAWLDCRALGWGADPAQIFLRHGRVGLSSGTRFGPPGQGFVRLNFATAPDRLTEAVHRMAIARDRVGDHPRSRDL</sequence>
<dbReference type="Gene3D" id="3.40.640.10">
    <property type="entry name" value="Type I PLP-dependent aspartate aminotransferase-like (Major domain)"/>
    <property type="match status" value="1"/>
</dbReference>
<protein>
    <recommendedName>
        <fullName evidence="2">cysteine-S-conjugate beta-lyase</fullName>
        <ecNumber evidence="2">4.4.1.13</ecNumber>
    </recommendedName>
</protein>
<keyword evidence="8" id="KW-1185">Reference proteome</keyword>
<comment type="cofactor">
    <cofactor evidence="1">
        <name>pyridoxal 5'-phosphate</name>
        <dbReference type="ChEBI" id="CHEBI:597326"/>
    </cofactor>
</comment>
<dbReference type="Proteomes" id="UP000546126">
    <property type="component" value="Unassembled WGS sequence"/>
</dbReference>
<dbReference type="InterPro" id="IPR015421">
    <property type="entry name" value="PyrdxlP-dep_Trfase_major"/>
</dbReference>
<keyword evidence="4" id="KW-0456">Lyase</keyword>
<name>A0A7Y6MAJ0_9ACTN</name>
<dbReference type="SUPFAM" id="SSF53383">
    <property type="entry name" value="PLP-dependent transferases"/>
    <property type="match status" value="1"/>
</dbReference>
<dbReference type="InterPro" id="IPR015424">
    <property type="entry name" value="PyrdxlP-dep_Trfase"/>
</dbReference>
<reference evidence="7 8" key="1">
    <citation type="submission" date="2020-06" db="EMBL/GenBank/DDBJ databases">
        <authorList>
            <person name="Chanama M."/>
        </authorList>
    </citation>
    <scope>NUCLEOTIDE SEQUENCE [LARGE SCALE GENOMIC DNA]</scope>
    <source>
        <strain evidence="7 8">TBRC6557</strain>
    </source>
</reference>
<evidence type="ECO:0000256" key="1">
    <source>
        <dbReference type="ARBA" id="ARBA00001933"/>
    </source>
</evidence>
<comment type="similarity">
    <text evidence="5">Belongs to the class-II pyridoxal-phosphate-dependent aminotransferase family. MalY/PatB cystathionine beta-lyase subfamily.</text>
</comment>
<evidence type="ECO:0000313" key="8">
    <source>
        <dbReference type="Proteomes" id="UP000546126"/>
    </source>
</evidence>
<dbReference type="EC" id="4.4.1.13" evidence="2"/>
<feature type="domain" description="Aminotransferase class I/classII large" evidence="6">
    <location>
        <begin position="31"/>
        <end position="340"/>
    </location>
</feature>
<evidence type="ECO:0000256" key="5">
    <source>
        <dbReference type="ARBA" id="ARBA00037974"/>
    </source>
</evidence>
<dbReference type="InterPro" id="IPR015422">
    <property type="entry name" value="PyrdxlP-dep_Trfase_small"/>
</dbReference>
<proteinExistence type="inferred from homology"/>
<evidence type="ECO:0000256" key="4">
    <source>
        <dbReference type="ARBA" id="ARBA00023239"/>
    </source>
</evidence>
<dbReference type="GO" id="GO:0008483">
    <property type="term" value="F:transaminase activity"/>
    <property type="evidence" value="ECO:0007669"/>
    <property type="project" value="UniProtKB-KW"/>
</dbReference>